<sequence length="163" mass="19431">MKTFKNVIKILLTVLFFYYLKPDYGLSYNSKREELGVPVIPNDWECKGKFSWNSQKWTNNDTIEINSGNYHGFKQIQSDYGILSREIDYFYFNQNETIKTTIGVSYEYSDVGLWDIELMEYYELPDSIKKYDNEIKVIRSNKLNYDEFQSILNMKNINIKTVL</sequence>
<dbReference type="KEGG" id="fya:KMW28_14815"/>
<gene>
    <name evidence="1" type="ORF">KMW28_14815</name>
</gene>
<evidence type="ECO:0000313" key="2">
    <source>
        <dbReference type="Proteomes" id="UP000678679"/>
    </source>
</evidence>
<dbReference type="Proteomes" id="UP000678679">
    <property type="component" value="Chromosome 1"/>
</dbReference>
<name>A0AAX1N4Y0_9BACT</name>
<dbReference type="EMBL" id="CP076132">
    <property type="protein sequence ID" value="QWG00923.1"/>
    <property type="molecule type" value="Genomic_DNA"/>
</dbReference>
<evidence type="ECO:0000313" key="1">
    <source>
        <dbReference type="EMBL" id="QWG00923.1"/>
    </source>
</evidence>
<protein>
    <submittedName>
        <fullName evidence="1">Uncharacterized protein</fullName>
    </submittedName>
</protein>
<keyword evidence="2" id="KW-1185">Reference proteome</keyword>
<dbReference type="RefSeq" id="WP_169665235.1">
    <property type="nucleotide sequence ID" value="NZ_CP076132.1"/>
</dbReference>
<proteinExistence type="predicted"/>
<reference evidence="1 2" key="1">
    <citation type="submission" date="2021-05" db="EMBL/GenBank/DDBJ databases">
        <title>Comparative genomic studies on the polysaccharide-degrading batcterial strains of the Flammeovirga genus.</title>
        <authorList>
            <person name="Zewei F."/>
            <person name="Zheng Z."/>
            <person name="Yu L."/>
            <person name="Ruyue G."/>
            <person name="Yanhong M."/>
            <person name="Yuanyuan C."/>
            <person name="Jingyan G."/>
            <person name="Wenjun H."/>
        </authorList>
    </citation>
    <scope>NUCLEOTIDE SEQUENCE [LARGE SCALE GENOMIC DNA]</scope>
    <source>
        <strain evidence="1 2">NBRC:100898</strain>
    </source>
</reference>
<accession>A0AAX1N4Y0</accession>
<dbReference type="AlphaFoldDB" id="A0AAX1N4Y0"/>
<organism evidence="1 2">
    <name type="scientific">Flammeovirga yaeyamensis</name>
    <dbReference type="NCBI Taxonomy" id="367791"/>
    <lineage>
        <taxon>Bacteria</taxon>
        <taxon>Pseudomonadati</taxon>
        <taxon>Bacteroidota</taxon>
        <taxon>Cytophagia</taxon>
        <taxon>Cytophagales</taxon>
        <taxon>Flammeovirgaceae</taxon>
        <taxon>Flammeovirga</taxon>
    </lineage>
</organism>